<keyword evidence="2" id="KW-0677">Repeat</keyword>
<accession>A0AAU9IZX4</accession>
<organism evidence="5 6">
    <name type="scientific">Blepharisma stoltei</name>
    <dbReference type="NCBI Taxonomy" id="1481888"/>
    <lineage>
        <taxon>Eukaryota</taxon>
        <taxon>Sar</taxon>
        <taxon>Alveolata</taxon>
        <taxon>Ciliophora</taxon>
        <taxon>Postciliodesmatophora</taxon>
        <taxon>Heterotrichea</taxon>
        <taxon>Heterotrichida</taxon>
        <taxon>Blepharismidae</taxon>
        <taxon>Blepharisma</taxon>
    </lineage>
</organism>
<dbReference type="PROSITE" id="PS51450">
    <property type="entry name" value="LRR"/>
    <property type="match status" value="2"/>
</dbReference>
<dbReference type="AlphaFoldDB" id="A0AAU9IZX4"/>
<dbReference type="InterPro" id="IPR032675">
    <property type="entry name" value="LRR_dom_sf"/>
</dbReference>
<evidence type="ECO:0000256" key="4">
    <source>
        <dbReference type="SAM" id="MobiDB-lite"/>
    </source>
</evidence>
<dbReference type="PANTHER" id="PTHR11375">
    <property type="entry name" value="ACIDIC LEUCINE-RICH NUCLEAR PHOSPHOPROTEIN 32"/>
    <property type="match status" value="1"/>
</dbReference>
<dbReference type="PANTHER" id="PTHR11375:SF0">
    <property type="entry name" value="ACIDIC LEUCINE-RICH NUCLEAR PHOSPHOPROTEIN 32 FAMILY MEMBER A"/>
    <property type="match status" value="1"/>
</dbReference>
<evidence type="ECO:0000256" key="2">
    <source>
        <dbReference type="ARBA" id="ARBA00022737"/>
    </source>
</evidence>
<evidence type="ECO:0000313" key="6">
    <source>
        <dbReference type="Proteomes" id="UP001162131"/>
    </source>
</evidence>
<comment type="caution">
    <text evidence="5">The sequence shown here is derived from an EMBL/GenBank/DDBJ whole genome shotgun (WGS) entry which is preliminary data.</text>
</comment>
<dbReference type="InterPro" id="IPR045081">
    <property type="entry name" value="AN32"/>
</dbReference>
<proteinExistence type="inferred from homology"/>
<feature type="compositionally biased region" description="Basic and acidic residues" evidence="4">
    <location>
        <begin position="223"/>
        <end position="234"/>
    </location>
</feature>
<feature type="region of interest" description="Disordered" evidence="4">
    <location>
        <begin position="157"/>
        <end position="234"/>
    </location>
</feature>
<keyword evidence="6" id="KW-1185">Reference proteome</keyword>
<comment type="similarity">
    <text evidence="3">Belongs to the ANP32 family.</text>
</comment>
<protein>
    <submittedName>
        <fullName evidence="5">Uncharacterized protein</fullName>
    </submittedName>
</protein>
<dbReference type="GO" id="GO:0042393">
    <property type="term" value="F:histone binding"/>
    <property type="evidence" value="ECO:0007669"/>
    <property type="project" value="TreeGrafter"/>
</dbReference>
<dbReference type="GO" id="GO:0005634">
    <property type="term" value="C:nucleus"/>
    <property type="evidence" value="ECO:0007669"/>
    <property type="project" value="TreeGrafter"/>
</dbReference>
<reference evidence="5" key="1">
    <citation type="submission" date="2021-09" db="EMBL/GenBank/DDBJ databases">
        <authorList>
            <consortium name="AG Swart"/>
            <person name="Singh M."/>
            <person name="Singh A."/>
            <person name="Seah K."/>
            <person name="Emmerich C."/>
        </authorList>
    </citation>
    <scope>NUCLEOTIDE SEQUENCE</scope>
    <source>
        <strain evidence="5">ATCC30299</strain>
    </source>
</reference>
<dbReference type="Proteomes" id="UP001162131">
    <property type="component" value="Unassembled WGS sequence"/>
</dbReference>
<gene>
    <name evidence="5" type="ORF">BSTOLATCC_MIC28650</name>
</gene>
<sequence>METIISRQTSGSDPIDVVELILDDWKGNSISERDKILIEGFVHLEFVSFNNCGIEHIDNFPDLPNLIKLDLSNNKISSGLMNLTHLNELMQISLSGNKIKSFDEISHLSSLENLICMDIERCPIADTPDYTQKIFDAIPQLQILNERDRLGNKVNIYSDEEEEEKQENGGNGEKGQSEEDEGSEEDEEEDQGDVDYAEELGEFSDSEFFDLTGFESFPKKRNREGEATDEVKKR</sequence>
<dbReference type="SUPFAM" id="SSF52058">
    <property type="entry name" value="L domain-like"/>
    <property type="match status" value="1"/>
</dbReference>
<keyword evidence="1" id="KW-0433">Leucine-rich repeat</keyword>
<evidence type="ECO:0000313" key="5">
    <source>
        <dbReference type="EMBL" id="CAG9321367.1"/>
    </source>
</evidence>
<feature type="compositionally biased region" description="Acidic residues" evidence="4">
    <location>
        <begin position="178"/>
        <end position="208"/>
    </location>
</feature>
<dbReference type="EMBL" id="CAJZBQ010000028">
    <property type="protein sequence ID" value="CAG9321367.1"/>
    <property type="molecule type" value="Genomic_DNA"/>
</dbReference>
<dbReference type="InterPro" id="IPR001611">
    <property type="entry name" value="Leu-rich_rpt"/>
</dbReference>
<dbReference type="Pfam" id="PF14580">
    <property type="entry name" value="LRR_9"/>
    <property type="match status" value="1"/>
</dbReference>
<name>A0AAU9IZX4_9CILI</name>
<evidence type="ECO:0000256" key="3">
    <source>
        <dbReference type="ARBA" id="ARBA00025777"/>
    </source>
</evidence>
<dbReference type="Gene3D" id="3.80.10.10">
    <property type="entry name" value="Ribonuclease Inhibitor"/>
    <property type="match status" value="1"/>
</dbReference>
<evidence type="ECO:0000256" key="1">
    <source>
        <dbReference type="ARBA" id="ARBA00022614"/>
    </source>
</evidence>